<feature type="transmembrane region" description="Helical" evidence="9">
    <location>
        <begin position="118"/>
        <end position="142"/>
    </location>
</feature>
<feature type="transmembrane region" description="Helical" evidence="9">
    <location>
        <begin position="154"/>
        <end position="176"/>
    </location>
</feature>
<dbReference type="AlphaFoldDB" id="A0A7G9B5H0"/>
<evidence type="ECO:0000256" key="8">
    <source>
        <dbReference type="ARBA" id="ARBA00023136"/>
    </source>
</evidence>
<keyword evidence="6 9" id="KW-0812">Transmembrane</keyword>
<feature type="transmembrane region" description="Helical" evidence="9">
    <location>
        <begin position="197"/>
        <end position="218"/>
    </location>
</feature>
<feature type="transmembrane region" description="Helical" evidence="9">
    <location>
        <begin position="20"/>
        <end position="44"/>
    </location>
</feature>
<keyword evidence="7 9" id="KW-1133">Transmembrane helix</keyword>
<dbReference type="GO" id="GO:0005886">
    <property type="term" value="C:plasma membrane"/>
    <property type="evidence" value="ECO:0007669"/>
    <property type="project" value="UniProtKB-SubCell"/>
</dbReference>
<protein>
    <recommendedName>
        <fullName evidence="10">Phosphate transport system permease protein</fullName>
    </recommendedName>
</protein>
<reference evidence="12 13" key="1">
    <citation type="submission" date="2020-08" db="EMBL/GenBank/DDBJ databases">
        <authorList>
            <person name="Liu C."/>
            <person name="Sun Q."/>
        </authorList>
    </citation>
    <scope>NUCLEOTIDE SEQUENCE [LARGE SCALE GENOMIC DNA]</scope>
    <source>
        <strain evidence="12 13">NSJ-62</strain>
    </source>
</reference>
<dbReference type="Pfam" id="PF00528">
    <property type="entry name" value="BPD_transp_1"/>
    <property type="match status" value="1"/>
</dbReference>
<sequence length="296" mass="31490">MNHRKRGNHPLKHTAIRETVMRFVFLLTACVSILAVALICMFLFQSGFPAIREIGIVQFLFGTTWKPGNGQFGIAPMILGSVYVTAGAILVGVPLGLLTAIFMARFCPPRLHRIMKPAVDLLAGIPSIVYGFFGLMALVPLMKTIFGGSGKSMLTASVLLGIMILPTVIGVSEAALRAVPESYYEGALALGATHERAVFATVLPAARSGVLAAVVLGVGRAIGETMAVIMVAGNQTAMPSGLLKGVRTMTANIVIEMGYAQDLHRQALFATGVVLFVFILLINLCFSCLKRKGEAQ</sequence>
<evidence type="ECO:0000313" key="13">
    <source>
        <dbReference type="Proteomes" id="UP000515960"/>
    </source>
</evidence>
<evidence type="ECO:0000259" key="11">
    <source>
        <dbReference type="PROSITE" id="PS50928"/>
    </source>
</evidence>
<dbReference type="InterPro" id="IPR011864">
    <property type="entry name" value="Phosphate_PstC"/>
</dbReference>
<dbReference type="InterPro" id="IPR035906">
    <property type="entry name" value="MetI-like_sf"/>
</dbReference>
<proteinExistence type="inferred from homology"/>
<dbReference type="PANTHER" id="PTHR30425">
    <property type="entry name" value="PHOSPHATE TRANSPORT SYSTEM PERMEASE PROTEIN PST"/>
    <property type="match status" value="1"/>
</dbReference>
<dbReference type="Gene3D" id="1.10.3720.10">
    <property type="entry name" value="MetI-like"/>
    <property type="match status" value="1"/>
</dbReference>
<evidence type="ECO:0000256" key="6">
    <source>
        <dbReference type="ARBA" id="ARBA00022692"/>
    </source>
</evidence>
<dbReference type="NCBIfam" id="TIGR02138">
    <property type="entry name" value="phosphate_pstC"/>
    <property type="match status" value="1"/>
</dbReference>
<dbReference type="KEGG" id="ohi:H8790_01730"/>
<organism evidence="12 13">
    <name type="scientific">Oscillibacter hominis</name>
    <dbReference type="NCBI Taxonomy" id="2763056"/>
    <lineage>
        <taxon>Bacteria</taxon>
        <taxon>Bacillati</taxon>
        <taxon>Bacillota</taxon>
        <taxon>Clostridia</taxon>
        <taxon>Eubacteriales</taxon>
        <taxon>Oscillospiraceae</taxon>
        <taxon>Oscillibacter</taxon>
    </lineage>
</organism>
<gene>
    <name evidence="12" type="primary">pstC</name>
    <name evidence="12" type="ORF">H8790_01730</name>
</gene>
<feature type="transmembrane region" description="Helical" evidence="9">
    <location>
        <begin position="267"/>
        <end position="289"/>
    </location>
</feature>
<comment type="similarity">
    <text evidence="2 10">Belongs to the binding-protein-dependent transport system permease family. CysTW subfamily.</text>
</comment>
<evidence type="ECO:0000256" key="10">
    <source>
        <dbReference type="RuleBase" id="RU363054"/>
    </source>
</evidence>
<feature type="transmembrane region" description="Helical" evidence="9">
    <location>
        <begin position="82"/>
        <end position="106"/>
    </location>
</feature>
<dbReference type="EMBL" id="CP060490">
    <property type="protein sequence ID" value="QNL44801.1"/>
    <property type="molecule type" value="Genomic_DNA"/>
</dbReference>
<feature type="domain" description="ABC transmembrane type-1" evidence="11">
    <location>
        <begin position="78"/>
        <end position="286"/>
    </location>
</feature>
<keyword evidence="3 9" id="KW-0813">Transport</keyword>
<keyword evidence="13" id="KW-1185">Reference proteome</keyword>
<dbReference type="SUPFAM" id="SSF161098">
    <property type="entry name" value="MetI-like"/>
    <property type="match status" value="1"/>
</dbReference>
<accession>A0A7G9B5H0</accession>
<evidence type="ECO:0000313" key="12">
    <source>
        <dbReference type="EMBL" id="QNL44801.1"/>
    </source>
</evidence>
<dbReference type="PANTHER" id="PTHR30425:SF1">
    <property type="entry name" value="PHOSPHATE TRANSPORT SYSTEM PERMEASE PROTEIN PSTC"/>
    <property type="match status" value="1"/>
</dbReference>
<comment type="function">
    <text evidence="10">Part of the binding-protein-dependent transport system for phosphate; probably responsible for the translocation of the substrate across the membrane.</text>
</comment>
<dbReference type="CDD" id="cd06261">
    <property type="entry name" value="TM_PBP2"/>
    <property type="match status" value="1"/>
</dbReference>
<keyword evidence="5 10" id="KW-0592">Phosphate transport</keyword>
<dbReference type="InterPro" id="IPR051124">
    <property type="entry name" value="Phosphate_Transport_Permease"/>
</dbReference>
<evidence type="ECO:0000256" key="4">
    <source>
        <dbReference type="ARBA" id="ARBA00022475"/>
    </source>
</evidence>
<dbReference type="InterPro" id="IPR000515">
    <property type="entry name" value="MetI-like"/>
</dbReference>
<evidence type="ECO:0000256" key="1">
    <source>
        <dbReference type="ARBA" id="ARBA00004651"/>
    </source>
</evidence>
<evidence type="ECO:0000256" key="5">
    <source>
        <dbReference type="ARBA" id="ARBA00022592"/>
    </source>
</evidence>
<dbReference type="GO" id="GO:0006817">
    <property type="term" value="P:phosphate ion transport"/>
    <property type="evidence" value="ECO:0007669"/>
    <property type="project" value="UniProtKB-KW"/>
</dbReference>
<keyword evidence="4 10" id="KW-1003">Cell membrane</keyword>
<dbReference type="PROSITE" id="PS50928">
    <property type="entry name" value="ABC_TM1"/>
    <property type="match status" value="1"/>
</dbReference>
<keyword evidence="8 9" id="KW-0472">Membrane</keyword>
<dbReference type="GO" id="GO:0005315">
    <property type="term" value="F:phosphate transmembrane transporter activity"/>
    <property type="evidence" value="ECO:0007669"/>
    <property type="project" value="InterPro"/>
</dbReference>
<evidence type="ECO:0000256" key="9">
    <source>
        <dbReference type="RuleBase" id="RU363032"/>
    </source>
</evidence>
<dbReference type="Proteomes" id="UP000515960">
    <property type="component" value="Chromosome"/>
</dbReference>
<evidence type="ECO:0000256" key="7">
    <source>
        <dbReference type="ARBA" id="ARBA00022989"/>
    </source>
</evidence>
<evidence type="ECO:0000256" key="3">
    <source>
        <dbReference type="ARBA" id="ARBA00022448"/>
    </source>
</evidence>
<evidence type="ECO:0000256" key="2">
    <source>
        <dbReference type="ARBA" id="ARBA00007069"/>
    </source>
</evidence>
<name>A0A7G9B5H0_9FIRM</name>
<comment type="subcellular location">
    <subcellularLocation>
        <location evidence="1 9">Cell membrane</location>
        <topology evidence="1 9">Multi-pass membrane protein</topology>
    </subcellularLocation>
</comment>